<sequence>MRLNPHADPSTYPKRAQLPHVAGTPEGAAWFWGGSDELGRLNLLTPERIAKATQENVRTGDVVALNLPLDIPSPPFFGRKPFQHRIKSIGKGAFDDEHEINTQSSSQWDGFRHFADPKTGCHYNGVLSDEILGDEDHDVENQERSRRLGIDAWAKNGIVGRGVFLDVYAWSGEKNPYDPFTTHQITASDLQDCATAQGVTFQAADILLVRTGWVTRYRSQTGSEREDRAKWEVMQHAYAGLEASEDMKDFLYDTYFAAAACDNANFEAWPPASLEGSLHASMLPLWGMPIGELWDFEALSVKCKELGRWTFLVTSAPGNVPGGVGSPPNALALF</sequence>
<dbReference type="PANTHER" id="PTHR34861:SF10">
    <property type="entry name" value="CYCLASE"/>
    <property type="match status" value="1"/>
</dbReference>
<dbReference type="Proteomes" id="UP000813461">
    <property type="component" value="Unassembled WGS sequence"/>
</dbReference>
<evidence type="ECO:0000256" key="1">
    <source>
        <dbReference type="ARBA" id="ARBA00007865"/>
    </source>
</evidence>
<dbReference type="EMBL" id="JAGMVJ010000012">
    <property type="protein sequence ID" value="KAH7084440.1"/>
    <property type="molecule type" value="Genomic_DNA"/>
</dbReference>
<dbReference type="Gene3D" id="3.50.30.50">
    <property type="entry name" value="Putative cyclase"/>
    <property type="match status" value="1"/>
</dbReference>
<dbReference type="PANTHER" id="PTHR34861">
    <property type="match status" value="1"/>
</dbReference>
<comment type="similarity">
    <text evidence="1">Belongs to the Cyclase 1 superfamily.</text>
</comment>
<organism evidence="2 3">
    <name type="scientific">Paraphoma chrysanthemicola</name>
    <dbReference type="NCBI Taxonomy" id="798071"/>
    <lineage>
        <taxon>Eukaryota</taxon>
        <taxon>Fungi</taxon>
        <taxon>Dikarya</taxon>
        <taxon>Ascomycota</taxon>
        <taxon>Pezizomycotina</taxon>
        <taxon>Dothideomycetes</taxon>
        <taxon>Pleosporomycetidae</taxon>
        <taxon>Pleosporales</taxon>
        <taxon>Pleosporineae</taxon>
        <taxon>Phaeosphaeriaceae</taxon>
        <taxon>Paraphoma</taxon>
    </lineage>
</organism>
<dbReference type="InterPro" id="IPR007325">
    <property type="entry name" value="KFase/CYL"/>
</dbReference>
<reference evidence="2" key="1">
    <citation type="journal article" date="2021" name="Nat. Commun.">
        <title>Genetic determinants of endophytism in the Arabidopsis root mycobiome.</title>
        <authorList>
            <person name="Mesny F."/>
            <person name="Miyauchi S."/>
            <person name="Thiergart T."/>
            <person name="Pickel B."/>
            <person name="Atanasova L."/>
            <person name="Karlsson M."/>
            <person name="Huettel B."/>
            <person name="Barry K.W."/>
            <person name="Haridas S."/>
            <person name="Chen C."/>
            <person name="Bauer D."/>
            <person name="Andreopoulos W."/>
            <person name="Pangilinan J."/>
            <person name="LaButti K."/>
            <person name="Riley R."/>
            <person name="Lipzen A."/>
            <person name="Clum A."/>
            <person name="Drula E."/>
            <person name="Henrissat B."/>
            <person name="Kohler A."/>
            <person name="Grigoriev I.V."/>
            <person name="Martin F.M."/>
            <person name="Hacquard S."/>
        </authorList>
    </citation>
    <scope>NUCLEOTIDE SEQUENCE</scope>
    <source>
        <strain evidence="2">MPI-SDFR-AT-0120</strain>
    </source>
</reference>
<dbReference type="AlphaFoldDB" id="A0A8K0VXB6"/>
<evidence type="ECO:0008006" key="4">
    <source>
        <dbReference type="Google" id="ProtNLM"/>
    </source>
</evidence>
<dbReference type="OrthoDB" id="5396at2759"/>
<dbReference type="SUPFAM" id="SSF102198">
    <property type="entry name" value="Putative cyclase"/>
    <property type="match status" value="1"/>
</dbReference>
<proteinExistence type="inferred from homology"/>
<comment type="caution">
    <text evidence="2">The sequence shown here is derived from an EMBL/GenBank/DDBJ whole genome shotgun (WGS) entry which is preliminary data.</text>
</comment>
<keyword evidence="3" id="KW-1185">Reference proteome</keyword>
<dbReference type="Pfam" id="PF04199">
    <property type="entry name" value="Cyclase"/>
    <property type="match status" value="1"/>
</dbReference>
<dbReference type="GO" id="GO:0019441">
    <property type="term" value="P:L-tryptophan catabolic process to kynurenine"/>
    <property type="evidence" value="ECO:0007669"/>
    <property type="project" value="InterPro"/>
</dbReference>
<accession>A0A8K0VXB6</accession>
<evidence type="ECO:0000313" key="3">
    <source>
        <dbReference type="Proteomes" id="UP000813461"/>
    </source>
</evidence>
<name>A0A8K0VXB6_9PLEO</name>
<protein>
    <recommendedName>
        <fullName evidence="4">Cyclase</fullName>
    </recommendedName>
</protein>
<evidence type="ECO:0000313" key="2">
    <source>
        <dbReference type="EMBL" id="KAH7084440.1"/>
    </source>
</evidence>
<dbReference type="GO" id="GO:0004061">
    <property type="term" value="F:arylformamidase activity"/>
    <property type="evidence" value="ECO:0007669"/>
    <property type="project" value="InterPro"/>
</dbReference>
<dbReference type="InterPro" id="IPR037175">
    <property type="entry name" value="KFase_sf"/>
</dbReference>
<gene>
    <name evidence="2" type="ORF">FB567DRAFT_82623</name>
</gene>